<evidence type="ECO:0000256" key="3">
    <source>
        <dbReference type="ARBA" id="ARBA00022729"/>
    </source>
</evidence>
<comment type="similarity">
    <text evidence="2">Belongs to the bacterial solute-binding protein 2 family.</text>
</comment>
<proteinExistence type="inferred from homology"/>
<comment type="subcellular location">
    <subcellularLocation>
        <location evidence="1">Cell envelope</location>
    </subcellularLocation>
</comment>
<dbReference type="OrthoDB" id="9773673at2"/>
<evidence type="ECO:0000259" key="4">
    <source>
        <dbReference type="Pfam" id="PF13407"/>
    </source>
</evidence>
<dbReference type="Gene3D" id="3.40.50.2300">
    <property type="match status" value="2"/>
</dbReference>
<dbReference type="PANTHER" id="PTHR46847:SF1">
    <property type="entry name" value="D-ALLOSE-BINDING PERIPLASMIC PROTEIN-RELATED"/>
    <property type="match status" value="1"/>
</dbReference>
<dbReference type="PANTHER" id="PTHR46847">
    <property type="entry name" value="D-ALLOSE-BINDING PERIPLASMIC PROTEIN-RELATED"/>
    <property type="match status" value="1"/>
</dbReference>
<evidence type="ECO:0000256" key="2">
    <source>
        <dbReference type="ARBA" id="ARBA00007639"/>
    </source>
</evidence>
<dbReference type="Pfam" id="PF13407">
    <property type="entry name" value="Peripla_BP_4"/>
    <property type="match status" value="1"/>
</dbReference>
<dbReference type="EMBL" id="LVJN01000021">
    <property type="protein sequence ID" value="OSM00012.1"/>
    <property type="molecule type" value="Genomic_DNA"/>
</dbReference>
<feature type="domain" description="Periplasmic binding protein" evidence="4">
    <location>
        <begin position="27"/>
        <end position="283"/>
    </location>
</feature>
<keyword evidence="6" id="KW-1185">Reference proteome</keyword>
<dbReference type="Proteomes" id="UP000194003">
    <property type="component" value="Unassembled WGS sequence"/>
</dbReference>
<evidence type="ECO:0000256" key="1">
    <source>
        <dbReference type="ARBA" id="ARBA00004196"/>
    </source>
</evidence>
<organism evidence="5 6">
    <name type="scientific">Magnetofaba australis IT-1</name>
    <dbReference type="NCBI Taxonomy" id="1434232"/>
    <lineage>
        <taxon>Bacteria</taxon>
        <taxon>Pseudomonadati</taxon>
        <taxon>Pseudomonadota</taxon>
        <taxon>Magnetococcia</taxon>
        <taxon>Magnetococcales</taxon>
        <taxon>Magnetococcaceae</taxon>
        <taxon>Magnetofaba</taxon>
    </lineage>
</organism>
<accession>A0A1Y2K1E6</accession>
<evidence type="ECO:0000313" key="5">
    <source>
        <dbReference type="EMBL" id="OSM00012.1"/>
    </source>
</evidence>
<dbReference type="AlphaFoldDB" id="A0A1Y2K1E6"/>
<evidence type="ECO:0000313" key="6">
    <source>
        <dbReference type="Proteomes" id="UP000194003"/>
    </source>
</evidence>
<dbReference type="STRING" id="1434232.MAIT1_00415"/>
<comment type="caution">
    <text evidence="5">The sequence shown here is derived from an EMBL/GenBank/DDBJ whole genome shotgun (WGS) entry which is preliminary data.</text>
</comment>
<reference evidence="5 6" key="1">
    <citation type="journal article" date="2016" name="BMC Genomics">
        <title>Combined genomic and structural analyses of a cultured magnetotactic bacterium reveals its niche adaptation to a dynamic environment.</title>
        <authorList>
            <person name="Araujo A.C."/>
            <person name="Morillo V."/>
            <person name="Cypriano J."/>
            <person name="Teixeira L.C."/>
            <person name="Leao P."/>
            <person name="Lyra S."/>
            <person name="Almeida L.G."/>
            <person name="Bazylinski D.A."/>
            <person name="Vasconcellos A.T."/>
            <person name="Abreu F."/>
            <person name="Lins U."/>
        </authorList>
    </citation>
    <scope>NUCLEOTIDE SEQUENCE [LARGE SCALE GENOMIC DNA]</scope>
    <source>
        <strain evidence="5 6">IT-1</strain>
    </source>
</reference>
<dbReference type="SUPFAM" id="SSF53822">
    <property type="entry name" value="Periplasmic binding protein-like I"/>
    <property type="match status" value="1"/>
</dbReference>
<protein>
    <submittedName>
        <fullName evidence="5">Putative monosaccharide ABC transporter substrate-binding protein, cut2 family</fullName>
    </submittedName>
</protein>
<sequence>MTLATAARAQEPAPAHASPTAAAPKLAYLVSDLRIPFWRIMARGIEHSAKALGYQVTVMSAENDARNELQHAVTALKSDIVGLIASPTNSAAGATILKMAAKAGVPVIIADIGADDGHYVSYISSDNRQGAYEIGLVLVERLRELNWMDGSVGIIAIPQKRENGQARTRGFMKALSENGVRGAGLRQQVDFSRDETYKHARALIAEHPEMRALWLQGSDRYQAALDAIDDSGKTGQILLLTFDAEPEFLQLIPQGALVGAAMQQPFLMGEKAVSTLHRHLLGQRVPREIQLPILAISANNIAEKLPIIRRNVLGLNEGG</sequence>
<gene>
    <name evidence="5" type="ORF">MAIT1_00415</name>
</gene>
<keyword evidence="3" id="KW-0732">Signal</keyword>
<dbReference type="InterPro" id="IPR025997">
    <property type="entry name" value="SBP_2_dom"/>
</dbReference>
<dbReference type="GO" id="GO:0030313">
    <property type="term" value="C:cell envelope"/>
    <property type="evidence" value="ECO:0007669"/>
    <property type="project" value="UniProtKB-SubCell"/>
</dbReference>
<dbReference type="GO" id="GO:0030246">
    <property type="term" value="F:carbohydrate binding"/>
    <property type="evidence" value="ECO:0007669"/>
    <property type="project" value="UniProtKB-ARBA"/>
</dbReference>
<name>A0A1Y2K1E6_9PROT</name>
<dbReference type="InterPro" id="IPR028082">
    <property type="entry name" value="Peripla_BP_I"/>
</dbReference>